<reference evidence="8" key="1">
    <citation type="submission" date="2020-10" db="EMBL/GenBank/DDBJ databases">
        <authorList>
            <person name="Kadnikov V."/>
            <person name="Beletsky A.V."/>
            <person name="Mardanov A.V."/>
            <person name="Karnachuk O.V."/>
            <person name="Ravin N.V."/>
        </authorList>
    </citation>
    <scope>NUCLEOTIDE SEQUENCE</scope>
    <source>
        <strain evidence="8">Bu02</strain>
    </source>
</reference>
<dbReference type="GO" id="GO:0044205">
    <property type="term" value="P:'de novo' UMP biosynthetic process"/>
    <property type="evidence" value="ECO:0007669"/>
    <property type="project" value="UniProtKB-UniRule"/>
</dbReference>
<accession>A0AAT9LC43</accession>
<dbReference type="PROSITE" id="PS00483">
    <property type="entry name" value="DIHYDROOROTASE_2"/>
    <property type="match status" value="1"/>
</dbReference>
<feature type="domain" description="Dihydroorotase catalytic" evidence="7">
    <location>
        <begin position="52"/>
        <end position="239"/>
    </location>
</feature>
<evidence type="ECO:0000256" key="5">
    <source>
        <dbReference type="ARBA" id="ARBA00022975"/>
    </source>
</evidence>
<feature type="binding site" evidence="6">
    <location>
        <position position="310"/>
    </location>
    <ligand>
        <name>Zn(2+)</name>
        <dbReference type="ChEBI" id="CHEBI:29105"/>
        <label>1</label>
    </ligand>
</feature>
<evidence type="ECO:0000259" key="7">
    <source>
        <dbReference type="Pfam" id="PF12890"/>
    </source>
</evidence>
<dbReference type="PANTHER" id="PTHR43668:SF2">
    <property type="entry name" value="ALLANTOINASE"/>
    <property type="match status" value="1"/>
</dbReference>
<feature type="binding site" evidence="6">
    <location>
        <position position="63"/>
    </location>
    <ligand>
        <name>Zn(2+)</name>
        <dbReference type="ChEBI" id="CHEBI:29105"/>
        <label>1</label>
    </ligand>
</feature>
<reference evidence="8" key="2">
    <citation type="journal article" date="2023" name="Biology">
        <title>Prokaryotic Life Associated with Coal-Fire Gas Vents Revealed by Metagenomics.</title>
        <authorList>
            <person name="Kadnikov V.V."/>
            <person name="Mardanov A.V."/>
            <person name="Beletsky A.V."/>
            <person name="Karnachuk O.V."/>
            <person name="Ravin N.V."/>
        </authorList>
    </citation>
    <scope>NUCLEOTIDE SEQUENCE</scope>
    <source>
        <strain evidence="8">Bu02</strain>
    </source>
</reference>
<dbReference type="NCBIfam" id="TIGR00857">
    <property type="entry name" value="pyrC_multi"/>
    <property type="match status" value="1"/>
</dbReference>
<dbReference type="SUPFAM" id="SSF51338">
    <property type="entry name" value="Composite domain of metallo-dependent hydrolases"/>
    <property type="match status" value="1"/>
</dbReference>
<evidence type="ECO:0000256" key="6">
    <source>
        <dbReference type="HAMAP-Rule" id="MF_00220"/>
    </source>
</evidence>
<feature type="binding site" evidence="6">
    <location>
        <position position="155"/>
    </location>
    <ligand>
        <name>Zn(2+)</name>
        <dbReference type="ChEBI" id="CHEBI:29105"/>
        <label>1</label>
    </ligand>
</feature>
<keyword evidence="6" id="KW-0862">Zinc</keyword>
<dbReference type="GO" id="GO:0008270">
    <property type="term" value="F:zinc ion binding"/>
    <property type="evidence" value="ECO:0007669"/>
    <property type="project" value="UniProtKB-UniRule"/>
</dbReference>
<dbReference type="InterPro" id="IPR011059">
    <property type="entry name" value="Metal-dep_hydrolase_composite"/>
</dbReference>
<comment type="function">
    <text evidence="1 6">Catalyzes the reversible cyclization of carbamoyl aspartate to dihydroorotate.</text>
</comment>
<dbReference type="GO" id="GO:0004151">
    <property type="term" value="F:dihydroorotase activity"/>
    <property type="evidence" value="ECO:0007669"/>
    <property type="project" value="UniProtKB-UniRule"/>
</dbReference>
<keyword evidence="4 6" id="KW-0378">Hydrolase</keyword>
<comment type="cofactor">
    <cofactor evidence="6">
        <name>Zn(2+)</name>
        <dbReference type="ChEBI" id="CHEBI:29105"/>
    </cofactor>
    <text evidence="6">Binds 2 Zn(2+) ions per subunit.</text>
</comment>
<proteinExistence type="inferred from homology"/>
<protein>
    <recommendedName>
        <fullName evidence="6">Dihydroorotase</fullName>
        <shortName evidence="6">DHOase</shortName>
        <ecNumber evidence="6">3.5.2.3</ecNumber>
    </recommendedName>
</protein>
<dbReference type="InterPro" id="IPR050138">
    <property type="entry name" value="DHOase/Allantoinase_Hydrolase"/>
</dbReference>
<evidence type="ECO:0000256" key="3">
    <source>
        <dbReference type="ARBA" id="ARBA00022723"/>
    </source>
</evidence>
<comment type="similarity">
    <text evidence="2 6">Belongs to the metallo-dependent hydrolases superfamily. DHOase family. Class I DHOase subfamily.</text>
</comment>
<feature type="binding site" evidence="6">
    <location>
        <position position="314"/>
    </location>
    <ligand>
        <name>substrate</name>
    </ligand>
</feature>
<dbReference type="GO" id="GO:0005737">
    <property type="term" value="C:cytoplasm"/>
    <property type="evidence" value="ECO:0007669"/>
    <property type="project" value="TreeGrafter"/>
</dbReference>
<feature type="binding site" evidence="6">
    <location>
        <position position="97"/>
    </location>
    <ligand>
        <name>substrate</name>
    </ligand>
</feature>
<organism evidence="8">
    <name type="scientific">Candidatus Fermentithermobacillus carboniphilus</name>
    <dbReference type="NCBI Taxonomy" id="3085328"/>
    <lineage>
        <taxon>Bacteria</taxon>
        <taxon>Bacillati</taxon>
        <taxon>Bacillota</taxon>
        <taxon>Candidatus Fermentithermobacillia</taxon>
        <taxon>Candidatus Fermentithermobacillales</taxon>
        <taxon>Candidatus Fermentithermobacillaceae</taxon>
        <taxon>Candidatus Fermentithermobacillus</taxon>
    </lineage>
</organism>
<dbReference type="EC" id="3.5.2.3" evidence="6"/>
<feature type="binding site" evidence="6">
    <location>
        <position position="65"/>
    </location>
    <ligand>
        <name>Zn(2+)</name>
        <dbReference type="ChEBI" id="CHEBI:29105"/>
        <label>1</label>
    </ligand>
</feature>
<evidence type="ECO:0000256" key="2">
    <source>
        <dbReference type="ARBA" id="ARBA00010286"/>
    </source>
</evidence>
<dbReference type="HAMAP" id="MF_00220_B">
    <property type="entry name" value="PyrC_classI_B"/>
    <property type="match status" value="1"/>
</dbReference>
<dbReference type="Gene3D" id="3.20.20.140">
    <property type="entry name" value="Metal-dependent hydrolases"/>
    <property type="match status" value="1"/>
</dbReference>
<dbReference type="Pfam" id="PF12890">
    <property type="entry name" value="DHOase"/>
    <property type="match status" value="1"/>
</dbReference>
<comment type="catalytic activity">
    <reaction evidence="6">
        <text>(S)-dihydroorotate + H2O = N-carbamoyl-L-aspartate + H(+)</text>
        <dbReference type="Rhea" id="RHEA:24296"/>
        <dbReference type="ChEBI" id="CHEBI:15377"/>
        <dbReference type="ChEBI" id="CHEBI:15378"/>
        <dbReference type="ChEBI" id="CHEBI:30864"/>
        <dbReference type="ChEBI" id="CHEBI:32814"/>
        <dbReference type="EC" id="3.5.2.3"/>
    </reaction>
</comment>
<dbReference type="InterPro" id="IPR004722">
    <property type="entry name" value="DHOase"/>
</dbReference>
<dbReference type="CDD" id="cd01317">
    <property type="entry name" value="DHOase_IIa"/>
    <property type="match status" value="1"/>
</dbReference>
<name>A0AAT9LC43_9FIRM</name>
<keyword evidence="5 6" id="KW-0665">Pyrimidine biosynthesis</keyword>
<dbReference type="GO" id="GO:0006145">
    <property type="term" value="P:purine nucleobase catabolic process"/>
    <property type="evidence" value="ECO:0007669"/>
    <property type="project" value="TreeGrafter"/>
</dbReference>
<evidence type="ECO:0000256" key="1">
    <source>
        <dbReference type="ARBA" id="ARBA00002368"/>
    </source>
</evidence>
<dbReference type="SUPFAM" id="SSF51556">
    <property type="entry name" value="Metallo-dependent hydrolases"/>
    <property type="match status" value="1"/>
</dbReference>
<gene>
    <name evidence="6" type="primary">pyrC</name>
    <name evidence="8" type="ORF">IMF26_00690</name>
</gene>
<evidence type="ECO:0000313" key="8">
    <source>
        <dbReference type="EMBL" id="QUL98644.1"/>
    </source>
</evidence>
<comment type="pathway">
    <text evidence="6">Pyrimidine metabolism; UMP biosynthesis via de novo pathway; (S)-dihydroorotate from bicarbonate: step 3/3.</text>
</comment>
<dbReference type="GO" id="GO:0004038">
    <property type="term" value="F:allantoinase activity"/>
    <property type="evidence" value="ECO:0007669"/>
    <property type="project" value="TreeGrafter"/>
</dbReference>
<dbReference type="InterPro" id="IPR032466">
    <property type="entry name" value="Metal_Hydrolase"/>
</dbReference>
<dbReference type="PANTHER" id="PTHR43668">
    <property type="entry name" value="ALLANTOINASE"/>
    <property type="match status" value="1"/>
</dbReference>
<feature type="binding site" evidence="6">
    <location>
        <position position="155"/>
    </location>
    <ligand>
        <name>Zn(2+)</name>
        <dbReference type="ChEBI" id="CHEBI:29105"/>
        <label>2</label>
    </ligand>
</feature>
<dbReference type="PROSITE" id="PS00482">
    <property type="entry name" value="DIHYDROOROTASE_1"/>
    <property type="match status" value="1"/>
</dbReference>
<comment type="caution">
    <text evidence="6">Lacks conserved residue(s) required for the propagation of feature annotation.</text>
</comment>
<sequence length="434" mass="46789">MGKDLLIRGGRVIDPAAKVDEELDVLILEGKIARLDKGITPQEGIEVLDSRGKIVMPGFIDMHVHLREPGFEDKEDIESGTRAAAMGGFTAVACMPNTDPVCDNDSVVARIIKRAREVGLVRVYPIGAVTKGRQGKELSEMGEMRLAGAVGFSDDGAPVASAEVLRCALEYLKRFDAVLIDHPEDKSLSDGGQMNLGLNSTIAGLRGIPREAEEVAVARDILVAKLTGGKLHLAHISTEGSVELVRYARARGIRVTCEVTPHHLTLTDDLVIESGYDTNTKVNPPLRSRKDVEALKQALAEGVIDAIATDHAPHHIDDKWVEYDYAESGISGLETAVSLMIDRLVAPGLISWSRLAELMSLNPARILGVPGGTLVPGSPGDVTIIDPDFEYSVDLRKFESKGKNSPFAGWRLTGAPWATVVEGRVVMKDRSLLS</sequence>
<feature type="binding site" evidence="6">
    <location>
        <position position="283"/>
    </location>
    <ligand>
        <name>substrate</name>
    </ligand>
</feature>
<keyword evidence="3 6" id="KW-0479">Metal-binding</keyword>
<dbReference type="Gene3D" id="2.30.40.10">
    <property type="entry name" value="Urease, subunit C, domain 1"/>
    <property type="match status" value="1"/>
</dbReference>
<evidence type="ECO:0000256" key="4">
    <source>
        <dbReference type="ARBA" id="ARBA00022801"/>
    </source>
</evidence>
<dbReference type="EMBL" id="CP062796">
    <property type="protein sequence ID" value="QUL98644.1"/>
    <property type="molecule type" value="Genomic_DNA"/>
</dbReference>
<dbReference type="InterPro" id="IPR024403">
    <property type="entry name" value="DHOase_cat"/>
</dbReference>
<feature type="binding site" evidence="6">
    <location>
        <begin position="65"/>
        <end position="67"/>
    </location>
    <ligand>
        <name>substrate</name>
    </ligand>
</feature>
<dbReference type="AlphaFoldDB" id="A0AAT9LC43"/>
<dbReference type="KEGG" id="fcz:IMF26_00690"/>
<feature type="binding site" evidence="6">
    <location>
        <position position="235"/>
    </location>
    <ligand>
        <name>Zn(2+)</name>
        <dbReference type="ChEBI" id="CHEBI:29105"/>
        <label>2</label>
    </ligand>
</feature>
<feature type="active site" evidence="6">
    <location>
        <position position="310"/>
    </location>
</feature>
<dbReference type="InterPro" id="IPR002195">
    <property type="entry name" value="Dihydroorotase_CS"/>
</dbReference>
<feature type="binding site" evidence="6">
    <location>
        <position position="182"/>
    </location>
    <ligand>
        <name>Zn(2+)</name>
        <dbReference type="ChEBI" id="CHEBI:29105"/>
        <label>2</label>
    </ligand>
</feature>